<keyword evidence="4" id="KW-1185">Reference proteome</keyword>
<feature type="domain" description="Myb/SANT-like DNA-binding" evidence="2">
    <location>
        <begin position="108"/>
        <end position="194"/>
    </location>
</feature>
<reference evidence="3" key="1">
    <citation type="submission" date="2021-12" db="EMBL/GenBank/DDBJ databases">
        <authorList>
            <person name="Martin H S."/>
        </authorList>
    </citation>
    <scope>NUCLEOTIDE SEQUENCE</scope>
</reference>
<dbReference type="PANTHER" id="PTHR47595">
    <property type="entry name" value="HEAT SHOCK 70 KDA PROTEIN 14"/>
    <property type="match status" value="1"/>
</dbReference>
<evidence type="ECO:0000313" key="3">
    <source>
        <dbReference type="EMBL" id="CAH0714003.1"/>
    </source>
</evidence>
<dbReference type="OrthoDB" id="691673at2759"/>
<dbReference type="Pfam" id="PF13837">
    <property type="entry name" value="Myb_DNA-bind_4"/>
    <property type="match status" value="1"/>
</dbReference>
<name>A0A8J9U4Z2_9NEOP</name>
<dbReference type="Proteomes" id="UP000838878">
    <property type="component" value="Chromosome 1"/>
</dbReference>
<dbReference type="PANTHER" id="PTHR47595:SF1">
    <property type="entry name" value="MYB_SANT-LIKE DNA-BINDING DOMAIN-CONTAINING PROTEIN"/>
    <property type="match status" value="1"/>
</dbReference>
<dbReference type="AlphaFoldDB" id="A0A8J9U4Z2"/>
<sequence>MRCSAVIGKQGGIYFCQHCNGLIGSINEACNHKCFRGKEHIYQYEDSSALFVDNYVKTENDEDQAFKNENFDIHNSSSLGNTANIESHEDLSDPEELKAESNAKKSAVWTRKATTAMLNLYEANIQILLDNGKPSQVWKKISEGLSELCIQVTADQVKWKFNRLKSKYKECIENNSKSGNDHMTFEYYEQFEQIFHKGKKVSTPRKFSSIFCTDEKKIQHDEAGSRNINKYKKIKFDAISSINNTAPVDESSKLKTSSVAGDNKNSKSQQCFQSMELLQNILDNQKAKDEKMIKYLKMKEKEMELKKKSIDVRETETKVKKDVENGKLKFNEKKHKDWLNIEKLKCELLRRLLENRQDSE</sequence>
<evidence type="ECO:0000259" key="2">
    <source>
        <dbReference type="Pfam" id="PF13837"/>
    </source>
</evidence>
<feature type="non-terminal residue" evidence="3">
    <location>
        <position position="360"/>
    </location>
</feature>
<protein>
    <recommendedName>
        <fullName evidence="2">Myb/SANT-like DNA-binding domain-containing protein</fullName>
    </recommendedName>
</protein>
<proteinExistence type="predicted"/>
<dbReference type="EMBL" id="OV170221">
    <property type="protein sequence ID" value="CAH0714003.1"/>
    <property type="molecule type" value="Genomic_DNA"/>
</dbReference>
<gene>
    <name evidence="3" type="ORF">BINO364_LOCUS1094</name>
</gene>
<feature type="compositionally biased region" description="Basic and acidic residues" evidence="1">
    <location>
        <begin position="86"/>
        <end position="99"/>
    </location>
</feature>
<organism evidence="3 4">
    <name type="scientific">Brenthis ino</name>
    <name type="common">lesser marbled fritillary</name>
    <dbReference type="NCBI Taxonomy" id="405034"/>
    <lineage>
        <taxon>Eukaryota</taxon>
        <taxon>Metazoa</taxon>
        <taxon>Ecdysozoa</taxon>
        <taxon>Arthropoda</taxon>
        <taxon>Hexapoda</taxon>
        <taxon>Insecta</taxon>
        <taxon>Pterygota</taxon>
        <taxon>Neoptera</taxon>
        <taxon>Endopterygota</taxon>
        <taxon>Lepidoptera</taxon>
        <taxon>Glossata</taxon>
        <taxon>Ditrysia</taxon>
        <taxon>Papilionoidea</taxon>
        <taxon>Nymphalidae</taxon>
        <taxon>Heliconiinae</taxon>
        <taxon>Argynnini</taxon>
        <taxon>Brenthis</taxon>
    </lineage>
</organism>
<evidence type="ECO:0000313" key="4">
    <source>
        <dbReference type="Proteomes" id="UP000838878"/>
    </source>
</evidence>
<feature type="region of interest" description="Disordered" evidence="1">
    <location>
        <begin position="77"/>
        <end position="99"/>
    </location>
</feature>
<dbReference type="Gene3D" id="1.10.10.60">
    <property type="entry name" value="Homeodomain-like"/>
    <property type="match status" value="1"/>
</dbReference>
<dbReference type="InterPro" id="IPR044822">
    <property type="entry name" value="Myb_DNA-bind_4"/>
</dbReference>
<accession>A0A8J9U4Z2</accession>
<evidence type="ECO:0000256" key="1">
    <source>
        <dbReference type="SAM" id="MobiDB-lite"/>
    </source>
</evidence>